<accession>A0A1L3ZSL5</accession>
<dbReference type="Proteomes" id="UP000182063">
    <property type="component" value="Chromosome"/>
</dbReference>
<organism evidence="1 2">
    <name type="scientific">Tardibacter chloracetimidivorans</name>
    <dbReference type="NCBI Taxonomy" id="1921510"/>
    <lineage>
        <taxon>Bacteria</taxon>
        <taxon>Pseudomonadati</taxon>
        <taxon>Pseudomonadota</taxon>
        <taxon>Alphaproteobacteria</taxon>
        <taxon>Sphingomonadales</taxon>
        <taxon>Sphingomonadaceae</taxon>
        <taxon>Tardibacter</taxon>
    </lineage>
</organism>
<dbReference type="AlphaFoldDB" id="A0A1L3ZSL5"/>
<keyword evidence="2" id="KW-1185">Reference proteome</keyword>
<protein>
    <submittedName>
        <fullName evidence="1">Transposase</fullName>
    </submittedName>
</protein>
<evidence type="ECO:0000313" key="2">
    <source>
        <dbReference type="Proteomes" id="UP000182063"/>
    </source>
</evidence>
<evidence type="ECO:0000313" key="1">
    <source>
        <dbReference type="EMBL" id="API58599.1"/>
    </source>
</evidence>
<gene>
    <name evidence="1" type="ORF">BSL82_04125</name>
</gene>
<dbReference type="InterPro" id="IPR018733">
    <property type="entry name" value="DUF2274"/>
</dbReference>
<sequence length="78" mass="8805">MPDIKLRRLPDRTPVKITITLSPELKKALDAYCKFYEKAYGRAEQPAEVASAILAHFLESDRAFQRSRPTAEHGTSSD</sequence>
<proteinExistence type="predicted"/>
<dbReference type="OrthoDB" id="9803810at2"/>
<dbReference type="KEGG" id="sphj:BSL82_04125"/>
<name>A0A1L3ZSL5_9SPHN</name>
<dbReference type="STRING" id="1921510.BSL82_04125"/>
<dbReference type="Pfam" id="PF10038">
    <property type="entry name" value="DUF2274"/>
    <property type="match status" value="1"/>
</dbReference>
<reference evidence="2" key="1">
    <citation type="submission" date="2016-11" db="EMBL/GenBank/DDBJ databases">
        <title>Complete Genome Sequence of alachlor-degrading Sphingomonas sp. strain JJ-A5.</title>
        <authorList>
            <person name="Lee H."/>
            <person name="Ka J.-O."/>
        </authorList>
    </citation>
    <scope>NUCLEOTIDE SEQUENCE [LARGE SCALE GENOMIC DNA]</scope>
    <source>
        <strain evidence="2">JJ-A5</strain>
    </source>
</reference>
<dbReference type="RefSeq" id="WP_072596166.1">
    <property type="nucleotide sequence ID" value="NZ_CP018221.1"/>
</dbReference>
<dbReference type="EMBL" id="CP018221">
    <property type="protein sequence ID" value="API58599.1"/>
    <property type="molecule type" value="Genomic_DNA"/>
</dbReference>